<accession>A0ACA9QIT4</accession>
<organism evidence="1 2">
    <name type="scientific">Acaulospora colombiana</name>
    <dbReference type="NCBI Taxonomy" id="27376"/>
    <lineage>
        <taxon>Eukaryota</taxon>
        <taxon>Fungi</taxon>
        <taxon>Fungi incertae sedis</taxon>
        <taxon>Mucoromycota</taxon>
        <taxon>Glomeromycotina</taxon>
        <taxon>Glomeromycetes</taxon>
        <taxon>Diversisporales</taxon>
        <taxon>Acaulosporaceae</taxon>
        <taxon>Acaulospora</taxon>
    </lineage>
</organism>
<proteinExistence type="predicted"/>
<sequence length="185" mass="21332">SFQLCKQLDPQDNPSLFNSTLSIIIRVRLNFDLDPVSQIVIGYYGLRIRGDSYRVHELLLPPPKALISIYRFHKQFQRVVEKERNSNFLTRLHKGRLSIIPWPIIGSPGFYEQFEELKELGFDVQEITHKQAGVFLTTLKMLMAKLKLTNLKANLAAQRVEKLSSLLVRALCFGLTDPEHNEVLK</sequence>
<feature type="non-terminal residue" evidence="1">
    <location>
        <position position="185"/>
    </location>
</feature>
<dbReference type="Proteomes" id="UP000789525">
    <property type="component" value="Unassembled WGS sequence"/>
</dbReference>
<dbReference type="EMBL" id="CAJVPT010055061">
    <property type="protein sequence ID" value="CAG8754506.1"/>
    <property type="molecule type" value="Genomic_DNA"/>
</dbReference>
<keyword evidence="2" id="KW-1185">Reference proteome</keyword>
<protein>
    <submittedName>
        <fullName evidence="1">12164_t:CDS:1</fullName>
    </submittedName>
</protein>
<reference evidence="1" key="1">
    <citation type="submission" date="2021-06" db="EMBL/GenBank/DDBJ databases">
        <authorList>
            <person name="Kallberg Y."/>
            <person name="Tangrot J."/>
            <person name="Rosling A."/>
        </authorList>
    </citation>
    <scope>NUCLEOTIDE SEQUENCE</scope>
    <source>
        <strain evidence="1">CL356</strain>
    </source>
</reference>
<comment type="caution">
    <text evidence="1">The sequence shown here is derived from an EMBL/GenBank/DDBJ whole genome shotgun (WGS) entry which is preliminary data.</text>
</comment>
<gene>
    <name evidence="1" type="ORF">ACOLOM_LOCUS12880</name>
</gene>
<evidence type="ECO:0000313" key="1">
    <source>
        <dbReference type="EMBL" id="CAG8754506.1"/>
    </source>
</evidence>
<evidence type="ECO:0000313" key="2">
    <source>
        <dbReference type="Proteomes" id="UP000789525"/>
    </source>
</evidence>
<feature type="non-terminal residue" evidence="1">
    <location>
        <position position="1"/>
    </location>
</feature>
<name>A0ACA9QIT4_9GLOM</name>